<proteinExistence type="predicted"/>
<evidence type="ECO:0000313" key="1">
    <source>
        <dbReference type="EMBL" id="KKL08110.1"/>
    </source>
</evidence>
<name>A0A0F9AF89_9ZZZZ</name>
<protein>
    <submittedName>
        <fullName evidence="1">Uncharacterized protein</fullName>
    </submittedName>
</protein>
<reference evidence="1" key="1">
    <citation type="journal article" date="2015" name="Nature">
        <title>Complex archaea that bridge the gap between prokaryotes and eukaryotes.</title>
        <authorList>
            <person name="Spang A."/>
            <person name="Saw J.H."/>
            <person name="Jorgensen S.L."/>
            <person name="Zaremba-Niedzwiedzka K."/>
            <person name="Martijn J."/>
            <person name="Lind A.E."/>
            <person name="van Eijk R."/>
            <person name="Schleper C."/>
            <person name="Guy L."/>
            <person name="Ettema T.J."/>
        </authorList>
    </citation>
    <scope>NUCLEOTIDE SEQUENCE</scope>
</reference>
<dbReference type="EMBL" id="LAZR01043013">
    <property type="protein sequence ID" value="KKL08110.1"/>
    <property type="molecule type" value="Genomic_DNA"/>
</dbReference>
<accession>A0A0F9AF89</accession>
<organism evidence="1">
    <name type="scientific">marine sediment metagenome</name>
    <dbReference type="NCBI Taxonomy" id="412755"/>
    <lineage>
        <taxon>unclassified sequences</taxon>
        <taxon>metagenomes</taxon>
        <taxon>ecological metagenomes</taxon>
    </lineage>
</organism>
<gene>
    <name evidence="1" type="ORF">LCGC14_2579150</name>
</gene>
<sequence length="63" mass="7405">MNPREKNKFLEELKQKCGGIDFMKDPLTEQEKYEAIKRSGGCLSLEEIAYNRRKQKKHGLKYG</sequence>
<comment type="caution">
    <text evidence="1">The sequence shown here is derived from an EMBL/GenBank/DDBJ whole genome shotgun (WGS) entry which is preliminary data.</text>
</comment>
<dbReference type="AlphaFoldDB" id="A0A0F9AF89"/>